<comment type="caution">
    <text evidence="1">The sequence shown here is derived from an EMBL/GenBank/DDBJ whole genome shotgun (WGS) entry which is preliminary data.</text>
</comment>
<evidence type="ECO:0000313" key="2">
    <source>
        <dbReference type="Proteomes" id="UP000440713"/>
    </source>
</evidence>
<dbReference type="AlphaFoldDB" id="A0A6N7XF19"/>
<evidence type="ECO:0000313" key="1">
    <source>
        <dbReference type="EMBL" id="MST61927.1"/>
    </source>
</evidence>
<dbReference type="RefSeq" id="WP_154537301.1">
    <property type="nucleotide sequence ID" value="NZ_VUNE01000001.1"/>
</dbReference>
<dbReference type="Proteomes" id="UP000440713">
    <property type="component" value="Unassembled WGS sequence"/>
</dbReference>
<accession>A0A6N7XF19</accession>
<organism evidence="1 2">
    <name type="scientific">Peptostreptococcus porci</name>
    <dbReference type="NCBI Taxonomy" id="2652282"/>
    <lineage>
        <taxon>Bacteria</taxon>
        <taxon>Bacillati</taxon>
        <taxon>Bacillota</taxon>
        <taxon>Clostridia</taxon>
        <taxon>Peptostreptococcales</taxon>
        <taxon>Peptostreptococcaceae</taxon>
        <taxon>Peptostreptococcus</taxon>
    </lineage>
</organism>
<sequence>MNLSIDREVMRWFDSLFQSQNDVISINNFICKLDDYDKSMIGGKVISLGKYSTNYWKLEFNISDSYLLRLKKNIHPLFNEYIYEELTLYNDDNMFTTINRFVIRVFNIVADYEYDVREGAYYINYNRYFVDICRGISHGDVIKLDYDVLMLVNSDNNIVFFNDENTIKLNLRFDTEMGEDILDSLLDLRKSIITSKIY</sequence>
<protein>
    <submittedName>
        <fullName evidence="1">Uncharacterized protein</fullName>
    </submittedName>
</protein>
<gene>
    <name evidence="1" type="ORF">FYJ71_02925</name>
</gene>
<dbReference type="EMBL" id="VUNE01000001">
    <property type="protein sequence ID" value="MST61927.1"/>
    <property type="molecule type" value="Genomic_DNA"/>
</dbReference>
<reference evidence="1 2" key="1">
    <citation type="submission" date="2019-08" db="EMBL/GenBank/DDBJ databases">
        <title>In-depth cultivation of the pig gut microbiome towards novel bacterial diversity and tailored functional studies.</title>
        <authorList>
            <person name="Wylensek D."/>
            <person name="Hitch T.C.A."/>
            <person name="Clavel T."/>
        </authorList>
    </citation>
    <scope>NUCLEOTIDE SEQUENCE [LARGE SCALE GENOMIC DNA]</scope>
    <source>
        <strain evidence="1 2">WCA-SAB-591-4A-A</strain>
    </source>
</reference>
<proteinExistence type="predicted"/>
<keyword evidence="2" id="KW-1185">Reference proteome</keyword>
<name>A0A6N7XF19_9FIRM</name>